<feature type="domain" description="C2H2-type" evidence="12">
    <location>
        <begin position="302"/>
        <end position="329"/>
    </location>
</feature>
<dbReference type="AlphaFoldDB" id="A0A6P8IPH6"/>
<dbReference type="Gene3D" id="3.30.160.60">
    <property type="entry name" value="Classic Zinc Finger"/>
    <property type="match status" value="3"/>
</dbReference>
<organism evidence="14 15">
    <name type="scientific">Actinia tenebrosa</name>
    <name type="common">Australian red waratah sea anemone</name>
    <dbReference type="NCBI Taxonomy" id="6105"/>
    <lineage>
        <taxon>Eukaryota</taxon>
        <taxon>Metazoa</taxon>
        <taxon>Cnidaria</taxon>
        <taxon>Anthozoa</taxon>
        <taxon>Hexacorallia</taxon>
        <taxon>Actiniaria</taxon>
        <taxon>Actiniidae</taxon>
        <taxon>Actinia</taxon>
    </lineage>
</organism>
<dbReference type="KEGG" id="aten:116303410"/>
<dbReference type="RefSeq" id="XP_031568804.1">
    <property type="nucleotide sequence ID" value="XM_031712944.1"/>
</dbReference>
<proteinExistence type="predicted"/>
<keyword evidence="4 10" id="KW-0863">Zinc-finger</keyword>
<dbReference type="InterPro" id="IPR036236">
    <property type="entry name" value="Znf_C2H2_sf"/>
</dbReference>
<accession>A0A6P8IPH6</accession>
<sequence length="386" mass="44113">MESWVSDSPPSSLSISQEVLRSVLYGKWCNVFGGQKELTFKSNFLDKTEYPSDEESESPYSESLERLSSPTMLPVLSNENTKPKQLCLNSDSYCMAFVSLPEQVTIAPSSIPGVQLGVFSTCWIKDGTQMGPYTGQIVKLEEVNFDVDNNLMWEVLNEDGTISHFLDAKDENPRNWMGFVNCARNEQEQNLEVFQYGGNIYYRAVKDVPPDQELLVWYGGTYMQFLGIPGIPPVNDYTRRRRKSQAELAPSIPQPESVCKFTQENKPSTVPGRLKCTLCRRGFNSRSNLRSHMRIHTLEKPFQCKYCKKSFSQSSTLRNHTRLHTGEKPYKCTVCHYAYSQLAGLRAHQKSARHRPSKIQQERKSSEDYSDRTTRLSLEIDSSLME</sequence>
<evidence type="ECO:0000259" key="12">
    <source>
        <dbReference type="PROSITE" id="PS50157"/>
    </source>
</evidence>
<reference evidence="15" key="1">
    <citation type="submission" date="2025-08" db="UniProtKB">
        <authorList>
            <consortium name="RefSeq"/>
        </authorList>
    </citation>
    <scope>IDENTIFICATION</scope>
    <source>
        <tissue evidence="15">Tentacle</tissue>
    </source>
</reference>
<keyword evidence="3" id="KW-0677">Repeat</keyword>
<dbReference type="SMART" id="SM00317">
    <property type="entry name" value="SET"/>
    <property type="match status" value="1"/>
</dbReference>
<comment type="subcellular location">
    <subcellularLocation>
        <location evidence="1">Nucleus</location>
    </subcellularLocation>
</comment>
<evidence type="ECO:0000256" key="10">
    <source>
        <dbReference type="PROSITE-ProRule" id="PRU00042"/>
    </source>
</evidence>
<keyword evidence="5" id="KW-0862">Zinc</keyword>
<keyword evidence="14" id="KW-1185">Reference proteome</keyword>
<dbReference type="Proteomes" id="UP000515163">
    <property type="component" value="Unplaced"/>
</dbReference>
<dbReference type="CDD" id="cd19196">
    <property type="entry name" value="PR-SET_PRDM12"/>
    <property type="match status" value="1"/>
</dbReference>
<feature type="domain" description="C2H2-type" evidence="12">
    <location>
        <begin position="274"/>
        <end position="301"/>
    </location>
</feature>
<evidence type="ECO:0000256" key="3">
    <source>
        <dbReference type="ARBA" id="ARBA00022737"/>
    </source>
</evidence>
<evidence type="ECO:0000256" key="2">
    <source>
        <dbReference type="ARBA" id="ARBA00022723"/>
    </source>
</evidence>
<evidence type="ECO:0000256" key="4">
    <source>
        <dbReference type="ARBA" id="ARBA00022771"/>
    </source>
</evidence>
<dbReference type="SMART" id="SM00355">
    <property type="entry name" value="ZnF_C2H2"/>
    <property type="match status" value="3"/>
</dbReference>
<evidence type="ECO:0000256" key="7">
    <source>
        <dbReference type="ARBA" id="ARBA00023125"/>
    </source>
</evidence>
<dbReference type="GO" id="GO:0008270">
    <property type="term" value="F:zinc ion binding"/>
    <property type="evidence" value="ECO:0007669"/>
    <property type="project" value="UniProtKB-KW"/>
</dbReference>
<keyword evidence="2" id="KW-0479">Metal-binding</keyword>
<dbReference type="GO" id="GO:0005634">
    <property type="term" value="C:nucleus"/>
    <property type="evidence" value="ECO:0007669"/>
    <property type="project" value="UniProtKB-SubCell"/>
</dbReference>
<dbReference type="PROSITE" id="PS50157">
    <property type="entry name" value="ZINC_FINGER_C2H2_2"/>
    <property type="match status" value="3"/>
</dbReference>
<keyword evidence="8" id="KW-0804">Transcription</keyword>
<name>A0A6P8IPH6_ACTTE</name>
<feature type="region of interest" description="Disordered" evidence="11">
    <location>
        <begin position="350"/>
        <end position="373"/>
    </location>
</feature>
<evidence type="ECO:0000256" key="8">
    <source>
        <dbReference type="ARBA" id="ARBA00023163"/>
    </source>
</evidence>
<dbReference type="GO" id="GO:0022008">
    <property type="term" value="P:neurogenesis"/>
    <property type="evidence" value="ECO:0007669"/>
    <property type="project" value="TreeGrafter"/>
</dbReference>
<keyword evidence="6" id="KW-0805">Transcription regulation</keyword>
<feature type="domain" description="SET" evidence="13">
    <location>
        <begin position="102"/>
        <end position="219"/>
    </location>
</feature>
<dbReference type="GeneID" id="116303410"/>
<evidence type="ECO:0000256" key="11">
    <source>
        <dbReference type="SAM" id="MobiDB-lite"/>
    </source>
</evidence>
<dbReference type="InterPro" id="IPR001214">
    <property type="entry name" value="SET_dom"/>
</dbReference>
<evidence type="ECO:0000313" key="15">
    <source>
        <dbReference type="RefSeq" id="XP_031568804.1"/>
    </source>
</evidence>
<dbReference type="FunFam" id="3.30.160.60:FF:000325">
    <property type="entry name" value="ZFP90 zinc finger protein"/>
    <property type="match status" value="1"/>
</dbReference>
<feature type="compositionally biased region" description="Basic and acidic residues" evidence="11">
    <location>
        <begin position="360"/>
        <end position="373"/>
    </location>
</feature>
<dbReference type="OrthoDB" id="8117402at2759"/>
<dbReference type="InParanoid" id="A0A6P8IPH6"/>
<dbReference type="PANTHER" id="PTHR16515">
    <property type="entry name" value="PR DOMAIN ZINC FINGER PROTEIN"/>
    <property type="match status" value="1"/>
</dbReference>
<dbReference type="InterPro" id="IPR046341">
    <property type="entry name" value="SET_dom_sf"/>
</dbReference>
<evidence type="ECO:0000313" key="14">
    <source>
        <dbReference type="Proteomes" id="UP000515163"/>
    </source>
</evidence>
<dbReference type="FunFam" id="3.30.160.60:FF:000501">
    <property type="entry name" value="PR domain zinc finger protein 12"/>
    <property type="match status" value="1"/>
</dbReference>
<dbReference type="InterPro" id="IPR013087">
    <property type="entry name" value="Znf_C2H2_type"/>
</dbReference>
<dbReference type="FunCoup" id="A0A6P8IPH6">
    <property type="interactions" value="438"/>
</dbReference>
<dbReference type="GO" id="GO:0003677">
    <property type="term" value="F:DNA binding"/>
    <property type="evidence" value="ECO:0007669"/>
    <property type="project" value="UniProtKB-KW"/>
</dbReference>
<evidence type="ECO:0000256" key="1">
    <source>
        <dbReference type="ARBA" id="ARBA00004123"/>
    </source>
</evidence>
<dbReference type="PANTHER" id="PTHR16515:SF20">
    <property type="entry name" value="PR DOMAIN ZINC FINGER PROTEIN 12"/>
    <property type="match status" value="1"/>
</dbReference>
<evidence type="ECO:0000256" key="5">
    <source>
        <dbReference type="ARBA" id="ARBA00022833"/>
    </source>
</evidence>
<dbReference type="GO" id="GO:0010468">
    <property type="term" value="P:regulation of gene expression"/>
    <property type="evidence" value="ECO:0007669"/>
    <property type="project" value="TreeGrafter"/>
</dbReference>
<protein>
    <submittedName>
        <fullName evidence="15">PR domain zinc finger protein 12-like</fullName>
    </submittedName>
</protein>
<dbReference type="PROSITE" id="PS50280">
    <property type="entry name" value="SET"/>
    <property type="match status" value="1"/>
</dbReference>
<evidence type="ECO:0000256" key="9">
    <source>
        <dbReference type="ARBA" id="ARBA00023242"/>
    </source>
</evidence>
<dbReference type="InterPro" id="IPR044406">
    <property type="entry name" value="PRDM12_PR/SET"/>
</dbReference>
<dbReference type="Pfam" id="PF21549">
    <property type="entry name" value="PRDM2_PR"/>
    <property type="match status" value="1"/>
</dbReference>
<dbReference type="InterPro" id="IPR050331">
    <property type="entry name" value="Zinc_finger"/>
</dbReference>
<dbReference type="SUPFAM" id="SSF82199">
    <property type="entry name" value="SET domain"/>
    <property type="match status" value="1"/>
</dbReference>
<gene>
    <name evidence="15" type="primary">LOC116303410</name>
</gene>
<dbReference type="Pfam" id="PF00096">
    <property type="entry name" value="zf-C2H2"/>
    <property type="match status" value="3"/>
</dbReference>
<dbReference type="FunFam" id="3.30.160.60:FF:000526">
    <property type="entry name" value="PR domain zinc finger protein 12"/>
    <property type="match status" value="1"/>
</dbReference>
<keyword evidence="9" id="KW-0539">Nucleus</keyword>
<dbReference type="Gene3D" id="2.170.270.10">
    <property type="entry name" value="SET domain"/>
    <property type="match status" value="1"/>
</dbReference>
<evidence type="ECO:0000256" key="6">
    <source>
        <dbReference type="ARBA" id="ARBA00023015"/>
    </source>
</evidence>
<dbReference type="PROSITE" id="PS00028">
    <property type="entry name" value="ZINC_FINGER_C2H2_1"/>
    <property type="match status" value="3"/>
</dbReference>
<evidence type="ECO:0000259" key="13">
    <source>
        <dbReference type="PROSITE" id="PS50280"/>
    </source>
</evidence>
<keyword evidence="7" id="KW-0238">DNA-binding</keyword>
<feature type="domain" description="C2H2-type" evidence="12">
    <location>
        <begin position="330"/>
        <end position="359"/>
    </location>
</feature>
<dbReference type="SUPFAM" id="SSF57667">
    <property type="entry name" value="beta-beta-alpha zinc fingers"/>
    <property type="match status" value="2"/>
</dbReference>